<dbReference type="AlphaFoldDB" id="A0A0S2W4K9"/>
<dbReference type="EMBL" id="CP011307">
    <property type="protein sequence ID" value="ALP94261.1"/>
    <property type="molecule type" value="Genomic_DNA"/>
</dbReference>
<evidence type="ECO:0000256" key="1">
    <source>
        <dbReference type="SAM" id="Phobius"/>
    </source>
</evidence>
<dbReference type="Proteomes" id="UP000064844">
    <property type="component" value="Chromosome"/>
</dbReference>
<evidence type="ECO:0000313" key="3">
    <source>
        <dbReference type="Proteomes" id="UP000064844"/>
    </source>
</evidence>
<sequence length="39" mass="4838">MLYTVPLSPFLYQRLSFLYFIFSQTYIVAWHSGFLHFRF</sequence>
<reference evidence="3" key="2">
    <citation type="submission" date="2015-04" db="EMBL/GenBank/DDBJ databases">
        <title>A butyrogenic pathway from the amino acid lysine in a human gut commensal.</title>
        <authorList>
            <person name="de Vos W.M."/>
            <person name="Bui N.T.P."/>
            <person name="Plugge C.M."/>
            <person name="Ritari J."/>
        </authorList>
    </citation>
    <scope>NUCLEOTIDE SEQUENCE [LARGE SCALE GENOMIC DNA]</scope>
    <source>
        <strain evidence="3">AF211</strain>
    </source>
</reference>
<keyword evidence="1" id="KW-0812">Transmembrane</keyword>
<protein>
    <submittedName>
        <fullName evidence="2">Uncharacterized protein</fullName>
    </submittedName>
</protein>
<keyword evidence="3" id="KW-1185">Reference proteome</keyword>
<keyword evidence="1" id="KW-1133">Transmembrane helix</keyword>
<dbReference type="KEGG" id="ibu:IB211_01870c"/>
<name>A0A0S2W4K9_9FIRM</name>
<gene>
    <name evidence="2" type="ORF">IB211_01870c</name>
</gene>
<reference evidence="2 3" key="1">
    <citation type="journal article" date="2015" name="Nat. Commun.">
        <title>Production of butyrate from lysine and the Amadori product fructoselysine by a human gut commensal.</title>
        <authorList>
            <person name="Bui T.P."/>
            <person name="Ritari J."/>
            <person name="Boeren S."/>
            <person name="de Waard P."/>
            <person name="Plugge C.M."/>
            <person name="de Vos W.M."/>
        </authorList>
    </citation>
    <scope>NUCLEOTIDE SEQUENCE [LARGE SCALE GENOMIC DNA]</scope>
    <source>
        <strain evidence="2 3">AF211</strain>
    </source>
</reference>
<accession>A0A0S2W4K9</accession>
<proteinExistence type="predicted"/>
<organism evidence="2 3">
    <name type="scientific">Intestinimonas butyriciproducens</name>
    <dbReference type="NCBI Taxonomy" id="1297617"/>
    <lineage>
        <taxon>Bacteria</taxon>
        <taxon>Bacillati</taxon>
        <taxon>Bacillota</taxon>
        <taxon>Clostridia</taxon>
        <taxon>Eubacteriales</taxon>
        <taxon>Intestinimonas</taxon>
    </lineage>
</organism>
<evidence type="ECO:0000313" key="2">
    <source>
        <dbReference type="EMBL" id="ALP94261.1"/>
    </source>
</evidence>
<feature type="transmembrane region" description="Helical" evidence="1">
    <location>
        <begin position="17"/>
        <end position="37"/>
    </location>
</feature>
<keyword evidence="1" id="KW-0472">Membrane</keyword>